<organism evidence="2 3">
    <name type="scientific">Zostera marina</name>
    <name type="common">Eelgrass</name>
    <dbReference type="NCBI Taxonomy" id="29655"/>
    <lineage>
        <taxon>Eukaryota</taxon>
        <taxon>Viridiplantae</taxon>
        <taxon>Streptophyta</taxon>
        <taxon>Embryophyta</taxon>
        <taxon>Tracheophyta</taxon>
        <taxon>Spermatophyta</taxon>
        <taxon>Magnoliopsida</taxon>
        <taxon>Liliopsida</taxon>
        <taxon>Zosteraceae</taxon>
        <taxon>Zostera</taxon>
    </lineage>
</organism>
<name>A0A0K9PJA7_ZOSMR</name>
<evidence type="ECO:0000313" key="2">
    <source>
        <dbReference type="EMBL" id="KMZ69123.1"/>
    </source>
</evidence>
<evidence type="ECO:0008006" key="4">
    <source>
        <dbReference type="Google" id="ProtNLM"/>
    </source>
</evidence>
<comment type="caution">
    <text evidence="2">The sequence shown here is derived from an EMBL/GenBank/DDBJ whole genome shotgun (WGS) entry which is preliminary data.</text>
</comment>
<sequence length="242" mass="28219">MKNDSSGFFLKEMELELQTVTGENPRFRSLTVDQNKDRAEHHRRKQPKLLRVLRDAYARYISAPHNHHKSLEINTDDDEIVSQIVRNHDITSRKIELQRKLIDVLEGEREVLLTINHRMEMKLAEAIEANQRFGMGPAKNKMVEMDAAGLGGYVAENVRIGLLEEKIGVLQNKVCGLEEKNMNYFQERVRTEDFIRELCAEINKVKTENKRLEEVVMGAERRKRSNDGGMWRWKKGKGKEDF</sequence>
<dbReference type="STRING" id="29655.A0A0K9PJA7"/>
<accession>A0A0K9PJA7</accession>
<dbReference type="EMBL" id="LFYR01000789">
    <property type="protein sequence ID" value="KMZ69123.1"/>
    <property type="molecule type" value="Genomic_DNA"/>
</dbReference>
<protein>
    <recommendedName>
        <fullName evidence="4">NAB domain-containing protein</fullName>
    </recommendedName>
</protein>
<dbReference type="Proteomes" id="UP000036987">
    <property type="component" value="Unassembled WGS sequence"/>
</dbReference>
<reference evidence="3" key="1">
    <citation type="journal article" date="2016" name="Nature">
        <title>The genome of the seagrass Zostera marina reveals angiosperm adaptation to the sea.</title>
        <authorList>
            <person name="Olsen J.L."/>
            <person name="Rouze P."/>
            <person name="Verhelst B."/>
            <person name="Lin Y.-C."/>
            <person name="Bayer T."/>
            <person name="Collen J."/>
            <person name="Dattolo E."/>
            <person name="De Paoli E."/>
            <person name="Dittami S."/>
            <person name="Maumus F."/>
            <person name="Michel G."/>
            <person name="Kersting A."/>
            <person name="Lauritano C."/>
            <person name="Lohaus R."/>
            <person name="Toepel M."/>
            <person name="Tonon T."/>
            <person name="Vanneste K."/>
            <person name="Amirebrahimi M."/>
            <person name="Brakel J."/>
            <person name="Bostroem C."/>
            <person name="Chovatia M."/>
            <person name="Grimwood J."/>
            <person name="Jenkins J.W."/>
            <person name="Jueterbock A."/>
            <person name="Mraz A."/>
            <person name="Stam W.T."/>
            <person name="Tice H."/>
            <person name="Bornberg-Bauer E."/>
            <person name="Green P.J."/>
            <person name="Pearson G.A."/>
            <person name="Procaccini G."/>
            <person name="Duarte C.M."/>
            <person name="Schmutz J."/>
            <person name="Reusch T.B.H."/>
            <person name="Van de Peer Y."/>
        </authorList>
    </citation>
    <scope>NUCLEOTIDE SEQUENCE [LARGE SCALE GENOMIC DNA]</scope>
    <source>
        <strain evidence="3">cv. Finnish</strain>
    </source>
</reference>
<dbReference type="AlphaFoldDB" id="A0A0K9PJA7"/>
<keyword evidence="3" id="KW-1185">Reference proteome</keyword>
<gene>
    <name evidence="2" type="ORF">ZOSMA_221G00320</name>
</gene>
<proteinExistence type="predicted"/>
<keyword evidence="1" id="KW-0175">Coiled coil</keyword>
<evidence type="ECO:0000256" key="1">
    <source>
        <dbReference type="SAM" id="Coils"/>
    </source>
</evidence>
<evidence type="ECO:0000313" key="3">
    <source>
        <dbReference type="Proteomes" id="UP000036987"/>
    </source>
</evidence>
<feature type="coiled-coil region" evidence="1">
    <location>
        <begin position="195"/>
        <end position="222"/>
    </location>
</feature>